<feature type="non-terminal residue" evidence="3">
    <location>
        <position position="1"/>
    </location>
</feature>
<dbReference type="AlphaFoldDB" id="A0A0A9Y7R4"/>
<feature type="compositionally biased region" description="Basic residues" evidence="1">
    <location>
        <begin position="7"/>
        <end position="21"/>
    </location>
</feature>
<dbReference type="Pfam" id="PF16012">
    <property type="entry name" value="DUF4780"/>
    <property type="match status" value="1"/>
</dbReference>
<reference evidence="3" key="1">
    <citation type="journal article" date="2014" name="PLoS ONE">
        <title>Transcriptome-Based Identification of ABC Transporters in the Western Tarnished Plant Bug Lygus hesperus.</title>
        <authorList>
            <person name="Hull J.J."/>
            <person name="Chaney K."/>
            <person name="Geib S.M."/>
            <person name="Fabrick J.A."/>
            <person name="Brent C.S."/>
            <person name="Walsh D."/>
            <person name="Lavine L.C."/>
        </authorList>
    </citation>
    <scope>NUCLEOTIDE SEQUENCE</scope>
</reference>
<name>A0A0A9Y7R4_LYGHE</name>
<evidence type="ECO:0000313" key="3">
    <source>
        <dbReference type="EMBL" id="JAG27118.1"/>
    </source>
</evidence>
<gene>
    <name evidence="3" type="primary">gyrA_3</name>
    <name evidence="3" type="ORF">CM83_5490</name>
</gene>
<evidence type="ECO:0000259" key="2">
    <source>
        <dbReference type="Pfam" id="PF16012"/>
    </source>
</evidence>
<dbReference type="EMBL" id="GBHO01016486">
    <property type="protein sequence ID" value="JAG27118.1"/>
    <property type="molecule type" value="Transcribed_RNA"/>
</dbReference>
<reference evidence="3" key="2">
    <citation type="submission" date="2014-07" db="EMBL/GenBank/DDBJ databases">
        <authorList>
            <person name="Hull J."/>
        </authorList>
    </citation>
    <scope>NUCLEOTIDE SEQUENCE</scope>
</reference>
<feature type="compositionally biased region" description="Low complexity" evidence="1">
    <location>
        <begin position="29"/>
        <end position="57"/>
    </location>
</feature>
<feature type="region of interest" description="Disordered" evidence="1">
    <location>
        <begin position="1"/>
        <end position="69"/>
    </location>
</feature>
<protein>
    <submittedName>
        <fullName evidence="3">DNA gyrase subunit A</fullName>
    </submittedName>
</protein>
<dbReference type="InterPro" id="IPR031961">
    <property type="entry name" value="DUF4780"/>
</dbReference>
<proteinExistence type="predicted"/>
<sequence>ASNNSARQKKRRQRFALKRKASASVNDRLGALGPLGGSDSDSSSRPPSPGGSDTPPGKKARGDQEARKTTPVGLKVVLIKNDQSPITPEEADIIERFLVLEGCRSQKDLLRLNPGAEPFRINWSGLTQESTLFLVNCANAHTVEVITTGMAGKWAGSGVKALRYQELPRPCQISTFIPRIVFGREDILDVLESQNSGMGLHFNKWRIRIWDRKSSGGVFLKIDVPEEDGKIVMEHRDLGVGTRVQEFKVSWESAGG</sequence>
<organism evidence="3">
    <name type="scientific">Lygus hesperus</name>
    <name type="common">Western plant bug</name>
    <dbReference type="NCBI Taxonomy" id="30085"/>
    <lineage>
        <taxon>Eukaryota</taxon>
        <taxon>Metazoa</taxon>
        <taxon>Ecdysozoa</taxon>
        <taxon>Arthropoda</taxon>
        <taxon>Hexapoda</taxon>
        <taxon>Insecta</taxon>
        <taxon>Pterygota</taxon>
        <taxon>Neoptera</taxon>
        <taxon>Paraneoptera</taxon>
        <taxon>Hemiptera</taxon>
        <taxon>Heteroptera</taxon>
        <taxon>Panheteroptera</taxon>
        <taxon>Cimicomorpha</taxon>
        <taxon>Miridae</taxon>
        <taxon>Mirini</taxon>
        <taxon>Lygus</taxon>
    </lineage>
</organism>
<accession>A0A0A9Y7R4</accession>
<evidence type="ECO:0000256" key="1">
    <source>
        <dbReference type="SAM" id="MobiDB-lite"/>
    </source>
</evidence>
<feature type="non-terminal residue" evidence="3">
    <location>
        <position position="256"/>
    </location>
</feature>
<feature type="domain" description="DUF4780" evidence="2">
    <location>
        <begin position="76"/>
        <end position="228"/>
    </location>
</feature>